<reference evidence="2 3" key="1">
    <citation type="submission" date="2018-09" db="EMBL/GenBank/DDBJ databases">
        <title>Alcanivorax profundi sp. nov., isolated from 1000 m-depth seawater of the Mariana Trench.</title>
        <authorList>
            <person name="Liu J."/>
        </authorList>
    </citation>
    <scope>NUCLEOTIDE SEQUENCE [LARGE SCALE GENOMIC DNA]</scope>
    <source>
        <strain evidence="2 3">MTEO17</strain>
    </source>
</reference>
<dbReference type="Proteomes" id="UP000283734">
    <property type="component" value="Unassembled WGS sequence"/>
</dbReference>
<name>A0A418Y3X7_9GAMM</name>
<comment type="caution">
    <text evidence="2">The sequence shown here is derived from an EMBL/GenBank/DDBJ whole genome shotgun (WGS) entry which is preliminary data.</text>
</comment>
<keyword evidence="3" id="KW-1185">Reference proteome</keyword>
<dbReference type="AlphaFoldDB" id="A0A418Y3X7"/>
<keyword evidence="1" id="KW-1133">Transmembrane helix</keyword>
<evidence type="ECO:0000256" key="1">
    <source>
        <dbReference type="SAM" id="Phobius"/>
    </source>
</evidence>
<organism evidence="2 3">
    <name type="scientific">Alcanivorax profundi</name>
    <dbReference type="NCBI Taxonomy" id="2338368"/>
    <lineage>
        <taxon>Bacteria</taxon>
        <taxon>Pseudomonadati</taxon>
        <taxon>Pseudomonadota</taxon>
        <taxon>Gammaproteobacteria</taxon>
        <taxon>Oceanospirillales</taxon>
        <taxon>Alcanivoracaceae</taxon>
        <taxon>Alcanivorax</taxon>
    </lineage>
</organism>
<evidence type="ECO:0000313" key="2">
    <source>
        <dbReference type="EMBL" id="RJG20237.1"/>
    </source>
</evidence>
<keyword evidence="1" id="KW-0472">Membrane</keyword>
<feature type="transmembrane region" description="Helical" evidence="1">
    <location>
        <begin position="26"/>
        <end position="50"/>
    </location>
</feature>
<protein>
    <submittedName>
        <fullName evidence="2">Uncharacterized protein</fullName>
    </submittedName>
</protein>
<proteinExistence type="predicted"/>
<evidence type="ECO:0000313" key="3">
    <source>
        <dbReference type="Proteomes" id="UP000283734"/>
    </source>
</evidence>
<dbReference type="EMBL" id="QYYA01000001">
    <property type="protein sequence ID" value="RJG20237.1"/>
    <property type="molecule type" value="Genomic_DNA"/>
</dbReference>
<accession>A0A418Y3X7</accession>
<keyword evidence="1" id="KW-0812">Transmembrane</keyword>
<gene>
    <name evidence="2" type="ORF">D4A39_05340</name>
</gene>
<sequence>MNVSLLLLMIIPFFLSLIPDMGNEALLLVAAMGSVLSFSAGVLLLPGVLLDALEPHGSGDGEPAVEKAGAEESFENKVQAIRDRQRLKRESGGDT</sequence>